<dbReference type="RefSeq" id="XP_045267250.1">
    <property type="nucleotide sequence ID" value="XM_045412545.1"/>
</dbReference>
<dbReference type="AlphaFoldDB" id="A0A8H4CQ60"/>
<dbReference type="EMBL" id="WVTB01000024">
    <property type="protein sequence ID" value="KAF3808091.1"/>
    <property type="molecule type" value="Genomic_DNA"/>
</dbReference>
<reference evidence="1" key="1">
    <citation type="journal article" date="2020" name="Phytopathology">
        <title>Genome sequence and comparative analysis of Colletotrichum gloeosporioides isolated from Liriodendron leaves.</title>
        <authorList>
            <person name="Fu F.F."/>
            <person name="Hao Z."/>
            <person name="Wang P."/>
            <person name="Lu Y."/>
            <person name="Xue L.J."/>
            <person name="Wei G."/>
            <person name="Tian Y."/>
            <person name="Baishi H."/>
            <person name="Xu H."/>
            <person name="Shi J."/>
            <person name="Cheng T."/>
            <person name="Wang G."/>
            <person name="Yi Y."/>
            <person name="Chen J."/>
        </authorList>
    </citation>
    <scope>NUCLEOTIDE SEQUENCE</scope>
    <source>
        <strain evidence="1">Lc1</strain>
    </source>
</reference>
<dbReference type="GeneID" id="69019789"/>
<sequence length="93" mass="9646">MSSPALGRSIMSYITSSVGMPAWTLTAELDFRARESSTIQFSRSTSTTRALREDVSSHLTAAPVTAVSRNSMGTGYAANAAAAATLSDGVGTR</sequence>
<accession>A0A8H4CQ60</accession>
<evidence type="ECO:0000313" key="1">
    <source>
        <dbReference type="EMBL" id="KAF3808091.1"/>
    </source>
</evidence>
<comment type="caution">
    <text evidence="1">The sequence shown here is derived from an EMBL/GenBank/DDBJ whole genome shotgun (WGS) entry which is preliminary data.</text>
</comment>
<evidence type="ECO:0000313" key="2">
    <source>
        <dbReference type="Proteomes" id="UP000613401"/>
    </source>
</evidence>
<proteinExistence type="predicted"/>
<name>A0A8H4CQ60_COLGL</name>
<keyword evidence="2" id="KW-1185">Reference proteome</keyword>
<protein>
    <submittedName>
        <fullName evidence="1">Uncharacterized protein</fullName>
    </submittedName>
</protein>
<organism evidence="1 2">
    <name type="scientific">Colletotrichum gloeosporioides</name>
    <name type="common">Anthracnose fungus</name>
    <name type="synonym">Glomerella cingulata</name>
    <dbReference type="NCBI Taxonomy" id="474922"/>
    <lineage>
        <taxon>Eukaryota</taxon>
        <taxon>Fungi</taxon>
        <taxon>Dikarya</taxon>
        <taxon>Ascomycota</taxon>
        <taxon>Pezizomycotina</taxon>
        <taxon>Sordariomycetes</taxon>
        <taxon>Hypocreomycetidae</taxon>
        <taxon>Glomerellales</taxon>
        <taxon>Glomerellaceae</taxon>
        <taxon>Colletotrichum</taxon>
        <taxon>Colletotrichum gloeosporioides species complex</taxon>
    </lineage>
</organism>
<dbReference type="Proteomes" id="UP000613401">
    <property type="component" value="Unassembled WGS sequence"/>
</dbReference>
<reference evidence="1" key="2">
    <citation type="submission" date="2020-03" db="EMBL/GenBank/DDBJ databases">
        <authorList>
            <person name="Fu F.-F."/>
            <person name="Chen J."/>
        </authorList>
    </citation>
    <scope>NUCLEOTIDE SEQUENCE</scope>
    <source>
        <strain evidence="1">Lc1</strain>
    </source>
</reference>
<gene>
    <name evidence="1" type="ORF">GCG54_00012671</name>
</gene>